<keyword evidence="3" id="KW-0804">Transcription</keyword>
<dbReference type="GO" id="GO:0000160">
    <property type="term" value="P:phosphorelay signal transduction system"/>
    <property type="evidence" value="ECO:0007669"/>
    <property type="project" value="InterPro"/>
</dbReference>
<dbReference type="Pfam" id="PF12833">
    <property type="entry name" value="HTH_18"/>
    <property type="match status" value="1"/>
</dbReference>
<organism evidence="7 8">
    <name type="scientific">Saliterribacillus persicus</name>
    <dbReference type="NCBI Taxonomy" id="930114"/>
    <lineage>
        <taxon>Bacteria</taxon>
        <taxon>Bacillati</taxon>
        <taxon>Bacillota</taxon>
        <taxon>Bacilli</taxon>
        <taxon>Bacillales</taxon>
        <taxon>Bacillaceae</taxon>
        <taxon>Saliterribacillus</taxon>
    </lineage>
</organism>
<dbReference type="OrthoDB" id="342399at2"/>
<dbReference type="Pfam" id="PF00072">
    <property type="entry name" value="Response_reg"/>
    <property type="match status" value="1"/>
</dbReference>
<reference evidence="7 8" key="1">
    <citation type="submission" date="2018-07" db="EMBL/GenBank/DDBJ databases">
        <title>Genomic Encyclopedia of Type Strains, Phase IV (KMG-IV): sequencing the most valuable type-strain genomes for metagenomic binning, comparative biology and taxonomic classification.</title>
        <authorList>
            <person name="Goeker M."/>
        </authorList>
    </citation>
    <scope>NUCLEOTIDE SEQUENCE [LARGE SCALE GENOMIC DNA]</scope>
    <source>
        <strain evidence="7 8">DSM 27696</strain>
    </source>
</reference>
<dbReference type="PANTHER" id="PTHR43280">
    <property type="entry name" value="ARAC-FAMILY TRANSCRIPTIONAL REGULATOR"/>
    <property type="match status" value="1"/>
</dbReference>
<name>A0A368XUU9_9BACI</name>
<dbReference type="PROSITE" id="PS00041">
    <property type="entry name" value="HTH_ARAC_FAMILY_1"/>
    <property type="match status" value="1"/>
</dbReference>
<feature type="modified residue" description="4-aspartylphosphate" evidence="4">
    <location>
        <position position="60"/>
    </location>
</feature>
<dbReference type="InterPro" id="IPR011006">
    <property type="entry name" value="CheY-like_superfamily"/>
</dbReference>
<gene>
    <name evidence="7" type="ORF">DFR57_107194</name>
</gene>
<dbReference type="InterPro" id="IPR009057">
    <property type="entry name" value="Homeodomain-like_sf"/>
</dbReference>
<evidence type="ECO:0000313" key="8">
    <source>
        <dbReference type="Proteomes" id="UP000252585"/>
    </source>
</evidence>
<keyword evidence="1" id="KW-0805">Transcription regulation</keyword>
<dbReference type="AlphaFoldDB" id="A0A368XUU9"/>
<dbReference type="RefSeq" id="WP_114353018.1">
    <property type="nucleotide sequence ID" value="NZ_QPJJ01000007.1"/>
</dbReference>
<dbReference type="Gene3D" id="1.10.10.60">
    <property type="entry name" value="Homeodomain-like"/>
    <property type="match status" value="2"/>
</dbReference>
<evidence type="ECO:0000256" key="1">
    <source>
        <dbReference type="ARBA" id="ARBA00023015"/>
    </source>
</evidence>
<dbReference type="SMART" id="SM00342">
    <property type="entry name" value="HTH_ARAC"/>
    <property type="match status" value="1"/>
</dbReference>
<evidence type="ECO:0000256" key="4">
    <source>
        <dbReference type="PROSITE-ProRule" id="PRU00169"/>
    </source>
</evidence>
<dbReference type="CDD" id="cd17536">
    <property type="entry name" value="REC_YesN-like"/>
    <property type="match status" value="1"/>
</dbReference>
<evidence type="ECO:0000256" key="3">
    <source>
        <dbReference type="ARBA" id="ARBA00023163"/>
    </source>
</evidence>
<dbReference type="PRINTS" id="PR00032">
    <property type="entry name" value="HTHARAC"/>
</dbReference>
<dbReference type="PANTHER" id="PTHR43280:SF2">
    <property type="entry name" value="HTH-TYPE TRANSCRIPTIONAL REGULATOR EXSA"/>
    <property type="match status" value="1"/>
</dbReference>
<dbReference type="EMBL" id="QPJJ01000007">
    <property type="protein sequence ID" value="RCW69804.1"/>
    <property type="molecule type" value="Genomic_DNA"/>
</dbReference>
<evidence type="ECO:0000259" key="6">
    <source>
        <dbReference type="PROSITE" id="PS50110"/>
    </source>
</evidence>
<feature type="domain" description="HTH araC/xylS-type" evidence="5">
    <location>
        <begin position="438"/>
        <end position="536"/>
    </location>
</feature>
<dbReference type="SUPFAM" id="SSF46689">
    <property type="entry name" value="Homeodomain-like"/>
    <property type="match status" value="2"/>
</dbReference>
<dbReference type="Proteomes" id="UP000252585">
    <property type="component" value="Unassembled WGS sequence"/>
</dbReference>
<dbReference type="InterPro" id="IPR020449">
    <property type="entry name" value="Tscrpt_reg_AraC-type_HTH"/>
</dbReference>
<keyword evidence="2" id="KW-0238">DNA-binding</keyword>
<comment type="caution">
    <text evidence="7">The sequence shown here is derived from an EMBL/GenBank/DDBJ whole genome shotgun (WGS) entry which is preliminary data.</text>
</comment>
<protein>
    <submittedName>
        <fullName evidence="7">Two-component system response regulator YesN</fullName>
    </submittedName>
</protein>
<keyword evidence="4" id="KW-0597">Phosphoprotein</keyword>
<evidence type="ECO:0000313" key="7">
    <source>
        <dbReference type="EMBL" id="RCW69804.1"/>
    </source>
</evidence>
<sequence length="542" mass="63467">MNDLIRTIVVDDEARLRRGIIRQIDNLGETFKVVGSFATGKECLLALERNEVTIDLLITDVKMPEMDGLTLIKELKKKQPFHTIVISGFDDFNYLQTAIREGASDYLIKPINREDFQKQLKKIAADIDASKRMNHQLELLKRKAESSTYLKQVHQLHEMLNAEETDITFFDRTDTFPNGKYKLLYVKIDQILTKQQRLLNEEWSAFLFTINNIAEEMVQERNSSYDILTWKWNESNVSFWILLRELEGVTLGYLFATKLQENIKKYTPLSCSVAISDAMENVAMIASLKTELQLAMKDRLLYGDNQLFTSEYKEPINLEGNSNLFIQIKQNIDQLIFHLENWELTKIDFDLKTFLEKIEKLNTSYEIDQAVQLLAIRVMNVLLKYTGAEEWEHIHRVFELTEKSAARHEVRNGVSEWMKDVSNTLKTIKANQKTDPITIAKEWIDMNLDKSITIEKISKQVYMNPTYFCQYFKNETNVTIHDYVTQERMNLAKTLLLSNEWKVQQIAEKVGYQDVKHFGKLFKKHYGNTPSKFRLELNMMKQ</sequence>
<dbReference type="GO" id="GO:0043565">
    <property type="term" value="F:sequence-specific DNA binding"/>
    <property type="evidence" value="ECO:0007669"/>
    <property type="project" value="InterPro"/>
</dbReference>
<keyword evidence="8" id="KW-1185">Reference proteome</keyword>
<dbReference type="InterPro" id="IPR001789">
    <property type="entry name" value="Sig_transdc_resp-reg_receiver"/>
</dbReference>
<proteinExistence type="predicted"/>
<evidence type="ECO:0000259" key="5">
    <source>
        <dbReference type="PROSITE" id="PS01124"/>
    </source>
</evidence>
<dbReference type="PROSITE" id="PS01124">
    <property type="entry name" value="HTH_ARAC_FAMILY_2"/>
    <property type="match status" value="1"/>
</dbReference>
<evidence type="ECO:0000256" key="2">
    <source>
        <dbReference type="ARBA" id="ARBA00023125"/>
    </source>
</evidence>
<dbReference type="SMART" id="SM00448">
    <property type="entry name" value="REC"/>
    <property type="match status" value="1"/>
</dbReference>
<accession>A0A368XUU9</accession>
<dbReference type="GO" id="GO:0003700">
    <property type="term" value="F:DNA-binding transcription factor activity"/>
    <property type="evidence" value="ECO:0007669"/>
    <property type="project" value="InterPro"/>
</dbReference>
<feature type="domain" description="Response regulatory" evidence="6">
    <location>
        <begin position="6"/>
        <end position="124"/>
    </location>
</feature>
<dbReference type="PROSITE" id="PS50110">
    <property type="entry name" value="RESPONSE_REGULATORY"/>
    <property type="match status" value="1"/>
</dbReference>
<dbReference type="Gene3D" id="3.40.50.2300">
    <property type="match status" value="1"/>
</dbReference>
<dbReference type="InterPro" id="IPR018060">
    <property type="entry name" value="HTH_AraC"/>
</dbReference>
<dbReference type="SUPFAM" id="SSF52172">
    <property type="entry name" value="CheY-like"/>
    <property type="match status" value="1"/>
</dbReference>
<dbReference type="InterPro" id="IPR018062">
    <property type="entry name" value="HTH_AraC-typ_CS"/>
</dbReference>